<evidence type="ECO:0000313" key="8">
    <source>
        <dbReference type="Proteomes" id="UP000275281"/>
    </source>
</evidence>
<sequence>MVSKLNAIWQAALKRSPLKQKSAVFVSTVDTDGYPQSRFVDLKRANTAIARPENWGGYVIEPLLIEFLTFNENRVHLREQHCKKGDKWHSPLLQP</sequence>
<dbReference type="EMBL" id="RPOK01000002">
    <property type="protein sequence ID" value="RPJ67660.1"/>
    <property type="molecule type" value="Genomic_DNA"/>
</dbReference>
<gene>
    <name evidence="7" type="ORF">DRW07_06545</name>
</gene>
<dbReference type="GO" id="GO:0004733">
    <property type="term" value="F:pyridoxamine phosphate oxidase activity"/>
    <property type="evidence" value="ECO:0007669"/>
    <property type="project" value="InterPro"/>
</dbReference>
<dbReference type="AlphaFoldDB" id="A0A3N5Y2U9"/>
<dbReference type="GO" id="GO:0010181">
    <property type="term" value="F:FMN binding"/>
    <property type="evidence" value="ECO:0007669"/>
    <property type="project" value="InterPro"/>
</dbReference>
<dbReference type="Proteomes" id="UP000275281">
    <property type="component" value="Unassembled WGS sequence"/>
</dbReference>
<dbReference type="Pfam" id="PF10590">
    <property type="entry name" value="PNP_phzG_C"/>
    <property type="match status" value="1"/>
</dbReference>
<proteinExistence type="inferred from homology"/>
<organism evidence="7 8">
    <name type="scientific">Alteromonas sediminis</name>
    <dbReference type="NCBI Taxonomy" id="2259342"/>
    <lineage>
        <taxon>Bacteria</taxon>
        <taxon>Pseudomonadati</taxon>
        <taxon>Pseudomonadota</taxon>
        <taxon>Gammaproteobacteria</taxon>
        <taxon>Alteromonadales</taxon>
        <taxon>Alteromonadaceae</taxon>
        <taxon>Alteromonas/Salinimonas group</taxon>
        <taxon>Alteromonas</taxon>
    </lineage>
</organism>
<comment type="similarity">
    <text evidence="2">Belongs to the pyridoxamine 5'-phosphate oxidase family.</text>
</comment>
<evidence type="ECO:0000313" key="7">
    <source>
        <dbReference type="EMBL" id="RPJ67660.1"/>
    </source>
</evidence>
<dbReference type="Gene3D" id="2.30.110.10">
    <property type="entry name" value="Electron Transport, Fmn-binding Protein, Chain A"/>
    <property type="match status" value="1"/>
</dbReference>
<dbReference type="SUPFAM" id="SSF50475">
    <property type="entry name" value="FMN-binding split barrel"/>
    <property type="match status" value="1"/>
</dbReference>
<evidence type="ECO:0000256" key="2">
    <source>
        <dbReference type="ARBA" id="ARBA00007301"/>
    </source>
</evidence>
<keyword evidence="8" id="KW-1185">Reference proteome</keyword>
<feature type="domain" description="Pyridoxine 5'-phosphate oxidase dimerisation C-terminal" evidence="6">
    <location>
        <begin position="55"/>
        <end position="95"/>
    </location>
</feature>
<name>A0A3N5Y2U9_9ALTE</name>
<reference evidence="7 8" key="1">
    <citation type="submission" date="2018-11" db="EMBL/GenBank/DDBJ databases">
        <authorList>
            <person name="Ye M.-Q."/>
            <person name="Du Z.-J."/>
        </authorList>
    </citation>
    <scope>NUCLEOTIDE SEQUENCE [LARGE SCALE GENOMIC DNA]</scope>
    <source>
        <strain evidence="7 8">U0105</strain>
    </source>
</reference>
<evidence type="ECO:0000256" key="4">
    <source>
        <dbReference type="ARBA" id="ARBA00022643"/>
    </source>
</evidence>
<evidence type="ECO:0000256" key="3">
    <source>
        <dbReference type="ARBA" id="ARBA00022630"/>
    </source>
</evidence>
<keyword evidence="5" id="KW-0560">Oxidoreductase</keyword>
<dbReference type="InterPro" id="IPR000659">
    <property type="entry name" value="Pyridox_Oxase"/>
</dbReference>
<evidence type="ECO:0000259" key="6">
    <source>
        <dbReference type="Pfam" id="PF10590"/>
    </source>
</evidence>
<dbReference type="InterPro" id="IPR012349">
    <property type="entry name" value="Split_barrel_FMN-bd"/>
</dbReference>
<dbReference type="PANTHER" id="PTHR10851:SF0">
    <property type="entry name" value="PYRIDOXINE-5'-PHOSPHATE OXIDASE"/>
    <property type="match status" value="1"/>
</dbReference>
<protein>
    <recommendedName>
        <fullName evidence="6">Pyridoxine 5'-phosphate oxidase dimerisation C-terminal domain-containing protein</fullName>
    </recommendedName>
</protein>
<keyword evidence="3" id="KW-0285">Flavoprotein</keyword>
<evidence type="ECO:0000256" key="1">
    <source>
        <dbReference type="ARBA" id="ARBA00001917"/>
    </source>
</evidence>
<dbReference type="InterPro" id="IPR019576">
    <property type="entry name" value="Pyridoxamine_oxidase_dimer_C"/>
</dbReference>
<keyword evidence="4" id="KW-0288">FMN</keyword>
<accession>A0A3N5Y2U9</accession>
<dbReference type="OrthoDB" id="9780392at2"/>
<evidence type="ECO:0000256" key="5">
    <source>
        <dbReference type="ARBA" id="ARBA00023002"/>
    </source>
</evidence>
<comment type="caution">
    <text evidence="7">The sequence shown here is derived from an EMBL/GenBank/DDBJ whole genome shotgun (WGS) entry which is preliminary data.</text>
</comment>
<dbReference type="PANTHER" id="PTHR10851">
    <property type="entry name" value="PYRIDOXINE-5-PHOSPHATE OXIDASE"/>
    <property type="match status" value="1"/>
</dbReference>
<dbReference type="GO" id="GO:0008615">
    <property type="term" value="P:pyridoxine biosynthetic process"/>
    <property type="evidence" value="ECO:0007669"/>
    <property type="project" value="InterPro"/>
</dbReference>
<comment type="cofactor">
    <cofactor evidence="1">
        <name>FMN</name>
        <dbReference type="ChEBI" id="CHEBI:58210"/>
    </cofactor>
</comment>